<keyword evidence="7" id="KW-0131">Cell cycle</keyword>
<comment type="caution">
    <text evidence="11">The sequence shown here is derived from an EMBL/GenBank/DDBJ whole genome shotgun (WGS) entry which is preliminary data.</text>
</comment>
<dbReference type="OrthoDB" id="8194677at2759"/>
<evidence type="ECO:0000256" key="2">
    <source>
        <dbReference type="ARBA" id="ARBA00005498"/>
    </source>
</evidence>
<evidence type="ECO:0000256" key="7">
    <source>
        <dbReference type="ARBA" id="ARBA00023306"/>
    </source>
</evidence>
<reference evidence="11" key="1">
    <citation type="submission" date="2013-08" db="EMBL/GenBank/DDBJ databases">
        <title>Gene expansion shapes genome architecture in the human pathogen Lichtheimia corymbifera: an evolutionary genomics analysis in the ancient terrestrial Mucorales (Mucoromycotina).</title>
        <authorList>
            <person name="Schwartze V.U."/>
            <person name="Winter S."/>
            <person name="Shelest E."/>
            <person name="Marcet-Houben M."/>
            <person name="Horn F."/>
            <person name="Wehner S."/>
            <person name="Hoffmann K."/>
            <person name="Riege K."/>
            <person name="Sammeth M."/>
            <person name="Nowrousian M."/>
            <person name="Valiante V."/>
            <person name="Linde J."/>
            <person name="Jacobsen I.D."/>
            <person name="Marz M."/>
            <person name="Brakhage A.A."/>
            <person name="Gabaldon T."/>
            <person name="Bocker S."/>
            <person name="Voigt K."/>
        </authorList>
    </citation>
    <scope>NUCLEOTIDE SEQUENCE [LARGE SCALE GENOMIC DNA]</scope>
    <source>
        <strain evidence="11">FSU 9682</strain>
    </source>
</reference>
<dbReference type="InterPro" id="IPR005549">
    <property type="entry name" value="Kinetochore_Nuf2_N"/>
</dbReference>
<comment type="subcellular location">
    <subcellularLocation>
        <location evidence="1">Chromosome</location>
        <location evidence="1">Centromere</location>
    </subcellularLocation>
</comment>
<evidence type="ECO:0000259" key="10">
    <source>
        <dbReference type="Pfam" id="PF03800"/>
    </source>
</evidence>
<dbReference type="InterPro" id="IPR038275">
    <property type="entry name" value="Nuf2_N_sf"/>
</dbReference>
<evidence type="ECO:0000256" key="6">
    <source>
        <dbReference type="ARBA" id="ARBA00023054"/>
    </source>
</evidence>
<evidence type="ECO:0000256" key="5">
    <source>
        <dbReference type="ARBA" id="ARBA00022776"/>
    </source>
</evidence>
<evidence type="ECO:0000313" key="12">
    <source>
        <dbReference type="Proteomes" id="UP000027586"/>
    </source>
</evidence>
<sequence>MVVDGILRYAIRSGMDLAAAEIDSRDATSFVEHASASCSPPITMVGGSRVFEKKHDDTQSSSTRIFDLPTLTIDQLLTAFQEMDLKVTEQDLLHPTAEHTEQIFLNILYQLKPSIYEAIESTVLPLDESDFEPVSRSILVYSRMRSLLKDIGFTDFEMLDMTHPAPHRLARIMSALVNYAMFRDRRWEFFEQGMIESDGLMEKVHQEEQGIARRESRLLVEREDMPKVEHAIQQLEAESQTEAYSLREIAKTADELIAEANELKKQRGRLKDEMEEAQFNLLQLLNQVNPTKSLLDIGPQEKQEILAELKKSLQSEEQRMEQMMQQLEEQKQQVDNLQELIRSLDLARQRLWDSKRDMGDCIQTEEEERAMSQEEQNVNAQRESIRQTHQNVLRSLNLLTTKREKEQEQLAIFNDNYPLKHEAAQKTVRQLSEETKELEKQSKEIQAALNDCDMKIQSTEAAAREELQKWMNEYQSLMKELNSGWKI</sequence>
<gene>
    <name evidence="11" type="ORF">LCOR_08745.1</name>
</gene>
<keyword evidence="4" id="KW-0132">Cell division</keyword>
<keyword evidence="8" id="KW-0137">Centromere</keyword>
<dbReference type="AlphaFoldDB" id="A0A068S7Q6"/>
<comment type="similarity">
    <text evidence="2">Belongs to the NUF2 family.</text>
</comment>
<keyword evidence="6 9" id="KW-0175">Coiled coil</keyword>
<keyword evidence="5" id="KW-0498">Mitosis</keyword>
<dbReference type="Gene3D" id="1.10.418.60">
    <property type="entry name" value="Ncd80 complex, Nuf2 subunit"/>
    <property type="match status" value="1"/>
</dbReference>
<keyword evidence="12" id="KW-1185">Reference proteome</keyword>
<feature type="domain" description="Kinetochore protein Nuf2 N-terminal" evidence="10">
    <location>
        <begin position="67"/>
        <end position="195"/>
    </location>
</feature>
<evidence type="ECO:0000313" key="11">
    <source>
        <dbReference type="EMBL" id="CDH57847.1"/>
    </source>
</evidence>
<name>A0A068S7Q6_9FUNG</name>
<dbReference type="EMBL" id="CBTN010000050">
    <property type="protein sequence ID" value="CDH57847.1"/>
    <property type="molecule type" value="Genomic_DNA"/>
</dbReference>
<keyword evidence="3" id="KW-0158">Chromosome</keyword>
<evidence type="ECO:0000256" key="1">
    <source>
        <dbReference type="ARBA" id="ARBA00004584"/>
    </source>
</evidence>
<dbReference type="STRING" id="1263082.A0A068S7Q6"/>
<dbReference type="GO" id="GO:0051301">
    <property type="term" value="P:cell division"/>
    <property type="evidence" value="ECO:0007669"/>
    <property type="project" value="UniProtKB-KW"/>
</dbReference>
<organism evidence="11 12">
    <name type="scientific">Lichtheimia corymbifera JMRC:FSU:9682</name>
    <dbReference type="NCBI Taxonomy" id="1263082"/>
    <lineage>
        <taxon>Eukaryota</taxon>
        <taxon>Fungi</taxon>
        <taxon>Fungi incertae sedis</taxon>
        <taxon>Mucoromycota</taxon>
        <taxon>Mucoromycotina</taxon>
        <taxon>Mucoromycetes</taxon>
        <taxon>Mucorales</taxon>
        <taxon>Lichtheimiaceae</taxon>
        <taxon>Lichtheimia</taxon>
    </lineage>
</organism>
<dbReference type="VEuPathDB" id="FungiDB:LCOR_08745.1"/>
<proteinExistence type="inferred from homology"/>
<evidence type="ECO:0000256" key="3">
    <source>
        <dbReference type="ARBA" id="ARBA00022454"/>
    </source>
</evidence>
<dbReference type="Proteomes" id="UP000027586">
    <property type="component" value="Unassembled WGS sequence"/>
</dbReference>
<protein>
    <recommendedName>
        <fullName evidence="10">Kinetochore protein Nuf2 N-terminal domain-containing protein</fullName>
    </recommendedName>
</protein>
<dbReference type="GO" id="GO:0031262">
    <property type="term" value="C:Ndc80 complex"/>
    <property type="evidence" value="ECO:0007669"/>
    <property type="project" value="InterPro"/>
</dbReference>
<dbReference type="Pfam" id="PF03800">
    <property type="entry name" value="Nuf2"/>
    <property type="match status" value="1"/>
</dbReference>
<evidence type="ECO:0000256" key="9">
    <source>
        <dbReference type="SAM" id="Coils"/>
    </source>
</evidence>
<accession>A0A068S7Q6</accession>
<evidence type="ECO:0000256" key="8">
    <source>
        <dbReference type="ARBA" id="ARBA00023328"/>
    </source>
</evidence>
<evidence type="ECO:0000256" key="4">
    <source>
        <dbReference type="ARBA" id="ARBA00022618"/>
    </source>
</evidence>
<feature type="coiled-coil region" evidence="9">
    <location>
        <begin position="246"/>
        <end position="480"/>
    </location>
</feature>